<evidence type="ECO:0000313" key="2">
    <source>
        <dbReference type="Proteomes" id="UP000002362"/>
    </source>
</evidence>
<proteinExistence type="predicted"/>
<dbReference type="KEGG" id="lki:LKI_06650"/>
<dbReference type="AlphaFoldDB" id="D5T3M0"/>
<accession>D5T3M0</accession>
<protein>
    <submittedName>
        <fullName evidence="1">Uncharacterized protein</fullName>
    </submittedName>
</protein>
<name>D5T3M0_LEUKI</name>
<gene>
    <name evidence="1" type="ordered locus">LKI_06650</name>
</gene>
<sequence length="46" mass="5382">MAMLLNWSSWNLLINYYYIVFKKTVALKNATVFLNTITHYELIAVG</sequence>
<organism evidence="1 2">
    <name type="scientific">Leuconostoc kimchii (strain IMSNU 11154 / KCTC 2386 / IH25)</name>
    <dbReference type="NCBI Taxonomy" id="762051"/>
    <lineage>
        <taxon>Bacteria</taxon>
        <taxon>Bacillati</taxon>
        <taxon>Bacillota</taxon>
        <taxon>Bacilli</taxon>
        <taxon>Lactobacillales</taxon>
        <taxon>Lactobacillaceae</taxon>
        <taxon>Leuconostoc</taxon>
    </lineage>
</organism>
<reference evidence="1 2" key="1">
    <citation type="journal article" date="2010" name="J. Bacteriol.">
        <title>Complete genome sequence analysis of Leuconostoc kimchii IMSNU 11154.</title>
        <authorList>
            <person name="Oh H.M."/>
            <person name="Cho Y.J."/>
            <person name="Kim B.K."/>
            <person name="Roe J.H."/>
            <person name="Kang S.O."/>
            <person name="Nahm B.H."/>
            <person name="Jeong G."/>
            <person name="Han H.U."/>
            <person name="Chun J."/>
        </authorList>
    </citation>
    <scope>NUCLEOTIDE SEQUENCE [LARGE SCALE GENOMIC DNA]</scope>
    <source>
        <strain evidence="2">IMSNU 11154 / KCTC 2386 / IH25</strain>
    </source>
</reference>
<dbReference type="Proteomes" id="UP000002362">
    <property type="component" value="Chromosome"/>
</dbReference>
<dbReference type="EMBL" id="CP001758">
    <property type="protein sequence ID" value="ADG40869.1"/>
    <property type="molecule type" value="Genomic_DNA"/>
</dbReference>
<dbReference type="HOGENOM" id="CLU_3185403_0_0_9"/>
<evidence type="ECO:0000313" key="1">
    <source>
        <dbReference type="EMBL" id="ADG40869.1"/>
    </source>
</evidence>